<dbReference type="InterPro" id="IPR000300">
    <property type="entry name" value="IPPc"/>
</dbReference>
<keyword evidence="8" id="KW-0653">Protein transport</keyword>
<evidence type="ECO:0000256" key="2">
    <source>
        <dbReference type="ARBA" id="ARBA00008943"/>
    </source>
</evidence>
<dbReference type="EMBL" id="ML119131">
    <property type="protein sequence ID" value="RPB12094.1"/>
    <property type="molecule type" value="Genomic_DNA"/>
</dbReference>
<feature type="compositionally biased region" description="Basic and acidic residues" evidence="9">
    <location>
        <begin position="1043"/>
        <end position="1052"/>
    </location>
</feature>
<feature type="compositionally biased region" description="Basic and acidic residues" evidence="9">
    <location>
        <begin position="1223"/>
        <end position="1233"/>
    </location>
</feature>
<dbReference type="PROSITE" id="PS50275">
    <property type="entry name" value="SAC"/>
    <property type="match status" value="1"/>
</dbReference>
<proteinExistence type="inferred from homology"/>
<comment type="similarity">
    <text evidence="2">Belongs to the synaptojanin family.</text>
</comment>
<dbReference type="PANTHER" id="PTHR11200">
    <property type="entry name" value="INOSITOL 5-PHOSPHATASE"/>
    <property type="match status" value="1"/>
</dbReference>
<comment type="subcellular location">
    <subcellularLocation>
        <location evidence="1">Cytoplasm</location>
    </subcellularLocation>
</comment>
<feature type="compositionally biased region" description="Polar residues" evidence="9">
    <location>
        <begin position="43"/>
        <end position="59"/>
    </location>
</feature>
<feature type="compositionally biased region" description="Low complexity" evidence="9">
    <location>
        <begin position="1083"/>
        <end position="1092"/>
    </location>
</feature>
<dbReference type="PANTHER" id="PTHR11200:SF257">
    <property type="entry name" value="PHOSPHOINOSITIDE 5-PHOSPHATASE"/>
    <property type="match status" value="1"/>
</dbReference>
<feature type="compositionally biased region" description="Polar residues" evidence="9">
    <location>
        <begin position="1240"/>
        <end position="1250"/>
    </location>
</feature>
<dbReference type="SUPFAM" id="SSF56219">
    <property type="entry name" value="DNase I-like"/>
    <property type="match status" value="1"/>
</dbReference>
<evidence type="ECO:0000256" key="1">
    <source>
        <dbReference type="ARBA" id="ARBA00004496"/>
    </source>
</evidence>
<sequence>MSIDILIKDHHPQRSISLVTQSHALIFRHSPSLEKHTGDHTSPHNSYASIGDKNNGSSSANAPRCMVELVELEHADLSDYRRLTNQPCLGTLGLITLSGDIFICVVTGAKEVASVRPGENVLRIQAVQFHCLNRTDYDDFLDNEVNPYSVDSDGWDQGRSQQPVGLEHPCLALKKLLSDGTFYYSRDFDLTNRLQDRSLDTNNFDIDNFDDAFLWNSYMIQPLLKFRSRLSESERTALDNSNILTSTIRGFVESLLIPRPSTQMEGRMRSSGLPATLTLISRLSCRRAGTRFNSRGIDDDGHVANFVETETVVWDPGSNGRSLGFSYCQIRGSIPIFWEQQAGLLPGQQKVQITRSPEATQPAFDKHMETITLKYGATHIVNLLSETKPGEVELSNRYMKHISKSPFDNGQRRADRSESSLLISTEFDFHAETKGPGGFEAANRIRQFIQSSADSFSFFLMENVDVKARGQSHDDQEVYEAEKKRGADSVVLQQEGVFRTNCLDCLDRTNLVQGIFSRMAIEAFLEHLNHNVGQEFWMRHSSLWADNGDALSKIYAGTGALKSSFTRTGKMSIAGAFADARKSATRIYINNFADKDRQNTIDVLLGRLVGQEAAYLYDPINDYVMAELNKRSPEYSYDKPINIYVGTFNLNGRINGSEDDLSGWLCPPFEGAELQPELVVVGFQEIVELSPQQIMATTPEKRQIWERAVKKTLNRRSKELGGEEYILLRGGQLVGAALLIFVRSSAIGDIKNVEGSLKKTGMSGVAGNKGAVAIRMDYANTGICFVTAHLAAGFSNYDERNRDYKTISHGLRFSRGRAIDDHDAVIWLGDFNYRIGLTRERVLQAVEHDDLQTLRKHDQLNIQMEAGLTFPYYSEAKLSFPPTYKYDIGTDNYDTSEKARIPAWCDRVLKKGNALRQLSYNYAPLRFSDHRPVYATFQCTVSVVNETVRDKMSREIYLKRKSEVGKSGSHSGNLIEDEDDLLDFEPLEPGLPPPSSEQRKWWLDNGMSAKSTVKPPGYEFVPNPERLANPFTETSVPNWIERTQGEDEHDLNKPISNSSNMISIAPSKIGPRKLPPPFNPTDLPLLPQRLPAPLEPVKRKSVVPPPVAPRKGAPEIPMSSHPSTAKPPKQAPPAIPRKPAVLSSRAHQESPSLLDQDVPLPRNNLTGGPAPTRDVTPSMRFPPPPRRVGTTPMPLPMGNTLARSYTFRDDTRVSNPNPALPPRRQDAKARSVMDEDELPTMSSWQPLRPA</sequence>
<dbReference type="Proteomes" id="UP000277580">
    <property type="component" value="Unassembled WGS sequence"/>
</dbReference>
<evidence type="ECO:0000256" key="9">
    <source>
        <dbReference type="SAM" id="MobiDB-lite"/>
    </source>
</evidence>
<keyword evidence="6" id="KW-0963">Cytoplasm</keyword>
<dbReference type="InterPro" id="IPR002013">
    <property type="entry name" value="SAC_dom"/>
</dbReference>
<dbReference type="Pfam" id="PF02383">
    <property type="entry name" value="Syja_N"/>
    <property type="match status" value="1"/>
</dbReference>
<accession>A0A3N4KNB7</accession>
<dbReference type="AlphaFoldDB" id="A0A3N4KNB7"/>
<comment type="similarity">
    <text evidence="3">In the central section; belongs to the inositol 1,4,5-trisphosphate 5-phosphatase family.</text>
</comment>
<gene>
    <name evidence="11" type="ORF">P167DRAFT_536224</name>
</gene>
<dbReference type="Gene3D" id="3.60.10.10">
    <property type="entry name" value="Endonuclease/exonuclease/phosphatase"/>
    <property type="match status" value="1"/>
</dbReference>
<evidence type="ECO:0000256" key="3">
    <source>
        <dbReference type="ARBA" id="ARBA00009678"/>
    </source>
</evidence>
<evidence type="ECO:0000256" key="6">
    <source>
        <dbReference type="ARBA" id="ARBA00022490"/>
    </source>
</evidence>
<feature type="region of interest" description="Disordered" evidence="9">
    <location>
        <begin position="1043"/>
        <end position="1250"/>
    </location>
</feature>
<feature type="compositionally biased region" description="Basic and acidic residues" evidence="9">
    <location>
        <begin position="33"/>
        <end position="42"/>
    </location>
</feature>
<protein>
    <recommendedName>
        <fullName evidence="4">phosphoinositide 5-phosphatase</fullName>
        <ecNumber evidence="4">3.1.3.36</ecNumber>
    </recommendedName>
</protein>
<dbReference type="InterPro" id="IPR046985">
    <property type="entry name" value="IP5"/>
</dbReference>
<dbReference type="GO" id="GO:0015031">
    <property type="term" value="P:protein transport"/>
    <property type="evidence" value="ECO:0007669"/>
    <property type="project" value="UniProtKB-KW"/>
</dbReference>
<dbReference type="FunCoup" id="A0A3N4KNB7">
    <property type="interactions" value="370"/>
</dbReference>
<dbReference type="Pfam" id="PF22669">
    <property type="entry name" value="Exo_endo_phos2"/>
    <property type="match status" value="1"/>
</dbReference>
<dbReference type="GO" id="GO:0043813">
    <property type="term" value="F:phosphatidylinositol-3,5-bisphosphate 5-phosphatase activity"/>
    <property type="evidence" value="ECO:0007669"/>
    <property type="project" value="TreeGrafter"/>
</dbReference>
<dbReference type="SMART" id="SM00128">
    <property type="entry name" value="IPPc"/>
    <property type="match status" value="1"/>
</dbReference>
<evidence type="ECO:0000313" key="12">
    <source>
        <dbReference type="Proteomes" id="UP000277580"/>
    </source>
</evidence>
<dbReference type="STRING" id="1392247.A0A3N4KNB7"/>
<dbReference type="GO" id="GO:0046856">
    <property type="term" value="P:phosphatidylinositol dephosphorylation"/>
    <property type="evidence" value="ECO:0007669"/>
    <property type="project" value="InterPro"/>
</dbReference>
<evidence type="ECO:0000259" key="10">
    <source>
        <dbReference type="PROSITE" id="PS50275"/>
    </source>
</evidence>
<dbReference type="FunFam" id="3.60.10.10:FF:000029">
    <property type="entry name" value="Inositol polyphosphate 5-phosphatase"/>
    <property type="match status" value="1"/>
</dbReference>
<dbReference type="EC" id="3.1.3.36" evidence="4"/>
<name>A0A3N4KNB7_9PEZI</name>
<dbReference type="InParanoid" id="A0A3N4KNB7"/>
<feature type="domain" description="SAC" evidence="10">
    <location>
        <begin position="173"/>
        <end position="557"/>
    </location>
</feature>
<dbReference type="OrthoDB" id="405996at2759"/>
<keyword evidence="7" id="KW-0378">Hydrolase</keyword>
<dbReference type="GO" id="GO:0016020">
    <property type="term" value="C:membrane"/>
    <property type="evidence" value="ECO:0007669"/>
    <property type="project" value="TreeGrafter"/>
</dbReference>
<organism evidence="11 12">
    <name type="scientific">Morchella conica CCBAS932</name>
    <dbReference type="NCBI Taxonomy" id="1392247"/>
    <lineage>
        <taxon>Eukaryota</taxon>
        <taxon>Fungi</taxon>
        <taxon>Dikarya</taxon>
        <taxon>Ascomycota</taxon>
        <taxon>Pezizomycotina</taxon>
        <taxon>Pezizomycetes</taxon>
        <taxon>Pezizales</taxon>
        <taxon>Morchellaceae</taxon>
        <taxon>Morchella</taxon>
    </lineage>
</organism>
<dbReference type="GO" id="GO:0005737">
    <property type="term" value="C:cytoplasm"/>
    <property type="evidence" value="ECO:0007669"/>
    <property type="project" value="UniProtKB-SubCell"/>
</dbReference>
<evidence type="ECO:0000256" key="8">
    <source>
        <dbReference type="ARBA" id="ARBA00022927"/>
    </source>
</evidence>
<feature type="region of interest" description="Disordered" evidence="9">
    <location>
        <begin position="33"/>
        <end position="59"/>
    </location>
</feature>
<dbReference type="GO" id="GO:0004439">
    <property type="term" value="F:phosphatidylinositol-4,5-bisphosphate 5-phosphatase activity"/>
    <property type="evidence" value="ECO:0007669"/>
    <property type="project" value="UniProtKB-EC"/>
</dbReference>
<dbReference type="InterPro" id="IPR036691">
    <property type="entry name" value="Endo/exonu/phosph_ase_sf"/>
</dbReference>
<evidence type="ECO:0000256" key="7">
    <source>
        <dbReference type="ARBA" id="ARBA00022801"/>
    </source>
</evidence>
<evidence type="ECO:0000313" key="11">
    <source>
        <dbReference type="EMBL" id="RPB12094.1"/>
    </source>
</evidence>
<reference evidence="11 12" key="1">
    <citation type="journal article" date="2018" name="Nat. Ecol. Evol.">
        <title>Pezizomycetes genomes reveal the molecular basis of ectomycorrhizal truffle lifestyle.</title>
        <authorList>
            <person name="Murat C."/>
            <person name="Payen T."/>
            <person name="Noel B."/>
            <person name="Kuo A."/>
            <person name="Morin E."/>
            <person name="Chen J."/>
            <person name="Kohler A."/>
            <person name="Krizsan K."/>
            <person name="Balestrini R."/>
            <person name="Da Silva C."/>
            <person name="Montanini B."/>
            <person name="Hainaut M."/>
            <person name="Levati E."/>
            <person name="Barry K.W."/>
            <person name="Belfiori B."/>
            <person name="Cichocki N."/>
            <person name="Clum A."/>
            <person name="Dockter R.B."/>
            <person name="Fauchery L."/>
            <person name="Guy J."/>
            <person name="Iotti M."/>
            <person name="Le Tacon F."/>
            <person name="Lindquist E.A."/>
            <person name="Lipzen A."/>
            <person name="Malagnac F."/>
            <person name="Mello A."/>
            <person name="Molinier V."/>
            <person name="Miyauchi S."/>
            <person name="Poulain J."/>
            <person name="Riccioni C."/>
            <person name="Rubini A."/>
            <person name="Sitrit Y."/>
            <person name="Splivallo R."/>
            <person name="Traeger S."/>
            <person name="Wang M."/>
            <person name="Zifcakova L."/>
            <person name="Wipf D."/>
            <person name="Zambonelli A."/>
            <person name="Paolocci F."/>
            <person name="Nowrousian M."/>
            <person name="Ottonello S."/>
            <person name="Baldrian P."/>
            <person name="Spatafora J.W."/>
            <person name="Henrissat B."/>
            <person name="Nagy L.G."/>
            <person name="Aury J.M."/>
            <person name="Wincker P."/>
            <person name="Grigoriev I.V."/>
            <person name="Bonfante P."/>
            <person name="Martin F.M."/>
        </authorList>
    </citation>
    <scope>NUCLEOTIDE SEQUENCE [LARGE SCALE GENOMIC DNA]</scope>
    <source>
        <strain evidence="11 12">CCBAS932</strain>
    </source>
</reference>
<evidence type="ECO:0000256" key="4">
    <source>
        <dbReference type="ARBA" id="ARBA00013044"/>
    </source>
</evidence>
<keyword evidence="12" id="KW-1185">Reference proteome</keyword>
<evidence type="ECO:0000256" key="5">
    <source>
        <dbReference type="ARBA" id="ARBA00022448"/>
    </source>
</evidence>
<keyword evidence="5" id="KW-0813">Transport</keyword>